<dbReference type="Pfam" id="PF20420">
    <property type="entry name" value="DUF6702"/>
    <property type="match status" value="1"/>
</dbReference>
<evidence type="ECO:0000313" key="1">
    <source>
        <dbReference type="EMBL" id="MDN5201808.1"/>
    </source>
</evidence>
<evidence type="ECO:0008006" key="3">
    <source>
        <dbReference type="Google" id="ProtNLM"/>
    </source>
</evidence>
<gene>
    <name evidence="1" type="ORF">QQ008_10555</name>
</gene>
<dbReference type="EMBL" id="JAUJEA010000003">
    <property type="protein sequence ID" value="MDN5201808.1"/>
    <property type="molecule type" value="Genomic_DNA"/>
</dbReference>
<proteinExistence type="predicted"/>
<dbReference type="RefSeq" id="WP_346751836.1">
    <property type="nucleotide sequence ID" value="NZ_JAUJEA010000003.1"/>
</dbReference>
<accession>A0ABT8KMY2</accession>
<dbReference type="Proteomes" id="UP001172082">
    <property type="component" value="Unassembled WGS sequence"/>
</dbReference>
<sequence length="162" mass="19141">MQQYLICAVFFFGSMAIHPFHVSVCEIEFDQKTAALQITQRIFLDDIELGLRKTFGKDFDIMDDQIKQEVEDMLEKYLQEHLVLKVNDQPVDINYLGHEMDREAIWCYLEVQNIKAVQKVEVENTILFEEFDDQANLVHVEFNDNIKSFKLTPEKRIDSVEF</sequence>
<evidence type="ECO:0000313" key="2">
    <source>
        <dbReference type="Proteomes" id="UP001172082"/>
    </source>
</evidence>
<name>A0ABT8KMY2_9BACT</name>
<comment type="caution">
    <text evidence="1">The sequence shown here is derived from an EMBL/GenBank/DDBJ whole genome shotgun (WGS) entry which is preliminary data.</text>
</comment>
<keyword evidence="2" id="KW-1185">Reference proteome</keyword>
<organism evidence="1 2">
    <name type="scientific">Splendidivirga corallicola</name>
    <dbReference type="NCBI Taxonomy" id="3051826"/>
    <lineage>
        <taxon>Bacteria</taxon>
        <taxon>Pseudomonadati</taxon>
        <taxon>Bacteroidota</taxon>
        <taxon>Cytophagia</taxon>
        <taxon>Cytophagales</taxon>
        <taxon>Splendidivirgaceae</taxon>
        <taxon>Splendidivirga</taxon>
    </lineage>
</organism>
<protein>
    <recommendedName>
        <fullName evidence="3">Peptidase E</fullName>
    </recommendedName>
</protein>
<dbReference type="InterPro" id="IPR046525">
    <property type="entry name" value="DUF6702"/>
</dbReference>
<reference evidence="1" key="1">
    <citation type="submission" date="2023-06" db="EMBL/GenBank/DDBJ databases">
        <title>Genomic of Parafulvivirga corallium.</title>
        <authorList>
            <person name="Wang G."/>
        </authorList>
    </citation>
    <scope>NUCLEOTIDE SEQUENCE</scope>
    <source>
        <strain evidence="1">BMA10</strain>
    </source>
</reference>